<feature type="region of interest" description="Disordered" evidence="1">
    <location>
        <begin position="1"/>
        <end position="29"/>
    </location>
</feature>
<dbReference type="EMBL" id="BTGU01000008">
    <property type="protein sequence ID" value="GMN38638.1"/>
    <property type="molecule type" value="Genomic_DNA"/>
</dbReference>
<keyword evidence="3" id="KW-1185">Reference proteome</keyword>
<evidence type="ECO:0000256" key="1">
    <source>
        <dbReference type="SAM" id="MobiDB-lite"/>
    </source>
</evidence>
<sequence length="71" mass="7223">MARGVGRLWGGASNLDLGGTDRRGGGFARDRTGGSIAGAWGSSSLGVHCRRTAKFIVGGKWASSASWGEQG</sequence>
<protein>
    <submittedName>
        <fullName evidence="2">Uncharacterized protein</fullName>
    </submittedName>
</protein>
<accession>A0AA88A3R2</accession>
<evidence type="ECO:0000313" key="2">
    <source>
        <dbReference type="EMBL" id="GMN38638.1"/>
    </source>
</evidence>
<name>A0AA88A3R2_FICCA</name>
<evidence type="ECO:0000313" key="3">
    <source>
        <dbReference type="Proteomes" id="UP001187192"/>
    </source>
</evidence>
<reference evidence="2" key="1">
    <citation type="submission" date="2023-07" db="EMBL/GenBank/DDBJ databases">
        <title>draft genome sequence of fig (Ficus carica).</title>
        <authorList>
            <person name="Takahashi T."/>
            <person name="Nishimura K."/>
        </authorList>
    </citation>
    <scope>NUCLEOTIDE SEQUENCE</scope>
</reference>
<organism evidence="2 3">
    <name type="scientific">Ficus carica</name>
    <name type="common">Common fig</name>
    <dbReference type="NCBI Taxonomy" id="3494"/>
    <lineage>
        <taxon>Eukaryota</taxon>
        <taxon>Viridiplantae</taxon>
        <taxon>Streptophyta</taxon>
        <taxon>Embryophyta</taxon>
        <taxon>Tracheophyta</taxon>
        <taxon>Spermatophyta</taxon>
        <taxon>Magnoliopsida</taxon>
        <taxon>eudicotyledons</taxon>
        <taxon>Gunneridae</taxon>
        <taxon>Pentapetalae</taxon>
        <taxon>rosids</taxon>
        <taxon>fabids</taxon>
        <taxon>Rosales</taxon>
        <taxon>Moraceae</taxon>
        <taxon>Ficeae</taxon>
        <taxon>Ficus</taxon>
    </lineage>
</organism>
<proteinExistence type="predicted"/>
<dbReference type="AlphaFoldDB" id="A0AA88A3R2"/>
<feature type="compositionally biased region" description="Basic and acidic residues" evidence="1">
    <location>
        <begin position="19"/>
        <end position="29"/>
    </location>
</feature>
<gene>
    <name evidence="2" type="ORF">TIFTF001_007876</name>
</gene>
<dbReference type="Proteomes" id="UP001187192">
    <property type="component" value="Unassembled WGS sequence"/>
</dbReference>
<comment type="caution">
    <text evidence="2">The sequence shown here is derived from an EMBL/GenBank/DDBJ whole genome shotgun (WGS) entry which is preliminary data.</text>
</comment>